<keyword evidence="1" id="KW-0472">Membrane</keyword>
<dbReference type="Proteomes" id="UP000799429">
    <property type="component" value="Unassembled WGS sequence"/>
</dbReference>
<protein>
    <submittedName>
        <fullName evidence="2">Uncharacterized protein</fullName>
    </submittedName>
</protein>
<evidence type="ECO:0000313" key="3">
    <source>
        <dbReference type="Proteomes" id="UP000799429"/>
    </source>
</evidence>
<accession>A0A9P4VTE1</accession>
<sequence>MTPATPLVLSTSHPLLLILTSITFLPLTITALLVLSSVQRIRHTLSTRTSNPSQTHEQNGRKQVVVTGSPTTIIPFARLFQSAGYRIVIAEYTKAKFWRLQSAAWLSRSIAKVVFLGDKTVSSSALTVSHGDIVEFENGNIPASSMRGFDDNREVGDISNLLTVIEFLGATFYLPLEPLPPSSLVKARQYMEERNSCHILYPPSNATSLFVDPTKFMKFVTGLSEPGITTPETRLVKSRGELHSTLHSDLVGRKPGAKQREYTLCQWNSLSNRSRESVVEKDAKEGGVVPIWDMYRDRNNSVTQSTANGPGQDSAMITIPLESMNSTYQLIASLPISASSPWILRECIDGKAFNAHSLVYNSQLQVFTVTDDNDAFLPPSNPLHNAMRSFTEIFIAKISPQDSTHPGRDTESGIHHHQHRALGDLKCLSSTAPLLYFLSIHFLAESRSTQTGSSTCLYAIDCTPVPSTALAFYLLSHSIEPQRTESNGAEGSSASEISSTAMARNINETPSLTESSVTPKIKGVYSFPTSLSALVISPLVNLLLHPSMSNFVVLVQGVTDLFDRLFFYKEELFDCDDVWVWAWWWHVVVPFTSLLESWDWMKSQRSEKAGMPRIRRLQLRGLMTDFLAGFAAMDRRLGVTFRNFIGSDWKTIGRRR</sequence>
<proteinExistence type="predicted"/>
<dbReference type="AlphaFoldDB" id="A0A9P4VTE1"/>
<feature type="transmembrane region" description="Helical" evidence="1">
    <location>
        <begin position="15"/>
        <end position="38"/>
    </location>
</feature>
<reference evidence="2" key="1">
    <citation type="journal article" date="2020" name="Stud. Mycol.">
        <title>101 Dothideomycetes genomes: a test case for predicting lifestyles and emergence of pathogens.</title>
        <authorList>
            <person name="Haridas S."/>
            <person name="Albert R."/>
            <person name="Binder M."/>
            <person name="Bloem J."/>
            <person name="Labutti K."/>
            <person name="Salamov A."/>
            <person name="Andreopoulos B."/>
            <person name="Baker S."/>
            <person name="Barry K."/>
            <person name="Bills G."/>
            <person name="Bluhm B."/>
            <person name="Cannon C."/>
            <person name="Castanera R."/>
            <person name="Culley D."/>
            <person name="Daum C."/>
            <person name="Ezra D."/>
            <person name="Gonzalez J."/>
            <person name="Henrissat B."/>
            <person name="Kuo A."/>
            <person name="Liang C."/>
            <person name="Lipzen A."/>
            <person name="Lutzoni F."/>
            <person name="Magnuson J."/>
            <person name="Mondo S."/>
            <person name="Nolan M."/>
            <person name="Ohm R."/>
            <person name="Pangilinan J."/>
            <person name="Park H.-J."/>
            <person name="Ramirez L."/>
            <person name="Alfaro M."/>
            <person name="Sun H."/>
            <person name="Tritt A."/>
            <person name="Yoshinaga Y."/>
            <person name="Zwiers L.-H."/>
            <person name="Turgeon B."/>
            <person name="Goodwin S."/>
            <person name="Spatafora J."/>
            <person name="Crous P."/>
            <person name="Grigoriev I."/>
        </authorList>
    </citation>
    <scope>NUCLEOTIDE SEQUENCE</scope>
    <source>
        <strain evidence="2">CBS 101060</strain>
    </source>
</reference>
<organism evidence="2 3">
    <name type="scientific">Patellaria atrata CBS 101060</name>
    <dbReference type="NCBI Taxonomy" id="1346257"/>
    <lineage>
        <taxon>Eukaryota</taxon>
        <taxon>Fungi</taxon>
        <taxon>Dikarya</taxon>
        <taxon>Ascomycota</taxon>
        <taxon>Pezizomycotina</taxon>
        <taxon>Dothideomycetes</taxon>
        <taxon>Dothideomycetes incertae sedis</taxon>
        <taxon>Patellariales</taxon>
        <taxon>Patellariaceae</taxon>
        <taxon>Patellaria</taxon>
    </lineage>
</organism>
<keyword evidence="3" id="KW-1185">Reference proteome</keyword>
<dbReference type="OrthoDB" id="3910212at2759"/>
<comment type="caution">
    <text evidence="2">The sequence shown here is derived from an EMBL/GenBank/DDBJ whole genome shotgun (WGS) entry which is preliminary data.</text>
</comment>
<keyword evidence="1" id="KW-1133">Transmembrane helix</keyword>
<gene>
    <name evidence="2" type="ORF">M501DRAFT_53698</name>
</gene>
<evidence type="ECO:0000256" key="1">
    <source>
        <dbReference type="SAM" id="Phobius"/>
    </source>
</evidence>
<keyword evidence="1" id="KW-0812">Transmembrane</keyword>
<name>A0A9P4VTE1_9PEZI</name>
<evidence type="ECO:0000313" key="2">
    <source>
        <dbReference type="EMBL" id="KAF2843028.1"/>
    </source>
</evidence>
<dbReference type="EMBL" id="MU006089">
    <property type="protein sequence ID" value="KAF2843028.1"/>
    <property type="molecule type" value="Genomic_DNA"/>
</dbReference>